<dbReference type="SUPFAM" id="SSF51569">
    <property type="entry name" value="Aldolase"/>
    <property type="match status" value="1"/>
</dbReference>
<dbReference type="OrthoDB" id="191315at2759"/>
<evidence type="ECO:0000256" key="1">
    <source>
        <dbReference type="ARBA" id="ARBA00023239"/>
    </source>
</evidence>
<proteinExistence type="predicted"/>
<comment type="caution">
    <text evidence="2">The sequence shown here is derived from an EMBL/GenBank/DDBJ whole genome shotgun (WGS) entry which is preliminary data.</text>
</comment>
<sequence>MVILPAYYAASLAADERQIVQYYVDICKGSPIPLLLYNFPANSAGLDMSSTVIEEIVRQAPNLCGVKLTCPGNKEKLAKLTVMVDDEPTINSCRGSPLLFLDGLISDFTPWMQMGGHGTVSGIPNFAPRAGVRLLDLLTKAAPSEEEVAEATKIQEILAKADAFAVPAGVRGMSQSFADRSLSIPKEAVVAP</sequence>
<reference evidence="2 3" key="1">
    <citation type="journal article" date="2018" name="BMC Genomics">
        <title>Genomic evidence for intraspecific hybridization in a clonal and extremely halotolerant yeast.</title>
        <authorList>
            <person name="Gostincar C."/>
            <person name="Stajich J.E."/>
            <person name="Zupancic J."/>
            <person name="Zalar P."/>
            <person name="Gunde-Cimerman N."/>
        </authorList>
    </citation>
    <scope>NUCLEOTIDE SEQUENCE [LARGE SCALE GENOMIC DNA]</scope>
    <source>
        <strain evidence="2 3">EXF-2788</strain>
    </source>
</reference>
<dbReference type="AlphaFoldDB" id="A0A3M7FVM9"/>
<dbReference type="InterPro" id="IPR002220">
    <property type="entry name" value="DapA-like"/>
</dbReference>
<dbReference type="PANTHER" id="PTHR12128">
    <property type="entry name" value="DIHYDRODIPICOLINATE SYNTHASE"/>
    <property type="match status" value="1"/>
</dbReference>
<evidence type="ECO:0008006" key="4">
    <source>
        <dbReference type="Google" id="ProtNLM"/>
    </source>
</evidence>
<dbReference type="EMBL" id="QWIR01000025">
    <property type="protein sequence ID" value="RMY92915.1"/>
    <property type="molecule type" value="Genomic_DNA"/>
</dbReference>
<protein>
    <recommendedName>
        <fullName evidence="4">Dihydrodipicolinate synthase</fullName>
    </recommendedName>
</protein>
<keyword evidence="1" id="KW-0456">Lyase</keyword>
<dbReference type="InterPro" id="IPR013785">
    <property type="entry name" value="Aldolase_TIM"/>
</dbReference>
<dbReference type="GO" id="GO:0008840">
    <property type="term" value="F:4-hydroxy-tetrahydrodipicolinate synthase activity"/>
    <property type="evidence" value="ECO:0007669"/>
    <property type="project" value="TreeGrafter"/>
</dbReference>
<dbReference type="Pfam" id="PF00701">
    <property type="entry name" value="DHDPS"/>
    <property type="match status" value="1"/>
</dbReference>
<gene>
    <name evidence="2" type="ORF">D0861_02226</name>
</gene>
<dbReference type="Gene3D" id="3.20.20.70">
    <property type="entry name" value="Aldolase class I"/>
    <property type="match status" value="1"/>
</dbReference>
<evidence type="ECO:0000313" key="3">
    <source>
        <dbReference type="Proteomes" id="UP000268823"/>
    </source>
</evidence>
<organism evidence="2 3">
    <name type="scientific">Hortaea werneckii</name>
    <name type="common">Black yeast</name>
    <name type="synonym">Cladosporium werneckii</name>
    <dbReference type="NCBI Taxonomy" id="91943"/>
    <lineage>
        <taxon>Eukaryota</taxon>
        <taxon>Fungi</taxon>
        <taxon>Dikarya</taxon>
        <taxon>Ascomycota</taxon>
        <taxon>Pezizomycotina</taxon>
        <taxon>Dothideomycetes</taxon>
        <taxon>Dothideomycetidae</taxon>
        <taxon>Mycosphaerellales</taxon>
        <taxon>Teratosphaeriaceae</taxon>
        <taxon>Hortaea</taxon>
    </lineage>
</organism>
<accession>A0A3M7FVM9</accession>
<dbReference type="Proteomes" id="UP000268823">
    <property type="component" value="Unassembled WGS sequence"/>
</dbReference>
<dbReference type="CDD" id="cd00408">
    <property type="entry name" value="DHDPS-like"/>
    <property type="match status" value="1"/>
</dbReference>
<dbReference type="PANTHER" id="PTHR12128:SF66">
    <property type="entry name" value="4-HYDROXY-2-OXOGLUTARATE ALDOLASE, MITOCHONDRIAL"/>
    <property type="match status" value="1"/>
</dbReference>
<evidence type="ECO:0000313" key="2">
    <source>
        <dbReference type="EMBL" id="RMY92915.1"/>
    </source>
</evidence>
<name>A0A3M7FVM9_HORWE</name>